<protein>
    <submittedName>
        <fullName evidence="2">Uncharacterized protein</fullName>
    </submittedName>
</protein>
<feature type="transmembrane region" description="Helical" evidence="1">
    <location>
        <begin position="415"/>
        <end position="440"/>
    </location>
</feature>
<feature type="transmembrane region" description="Helical" evidence="1">
    <location>
        <begin position="252"/>
        <end position="273"/>
    </location>
</feature>
<dbReference type="Proteomes" id="UP000753219">
    <property type="component" value="Unassembled WGS sequence"/>
</dbReference>
<dbReference type="AlphaFoldDB" id="A0A942W9B2"/>
<accession>A0A942W9B2</accession>
<keyword evidence="1" id="KW-0812">Transmembrane</keyword>
<feature type="transmembrane region" description="Helical" evidence="1">
    <location>
        <begin position="517"/>
        <end position="536"/>
    </location>
</feature>
<reference evidence="2" key="1">
    <citation type="submission" date="2021-02" db="EMBL/GenBank/DDBJ databases">
        <title>Infant gut strain persistence is associated with maternal origin, phylogeny, and functional potential including surface adhesion and iron acquisition.</title>
        <authorList>
            <person name="Lou Y.C."/>
        </authorList>
    </citation>
    <scope>NUCLEOTIDE SEQUENCE</scope>
    <source>
        <strain evidence="2">L3_108_103G1_dasL3_108_103G1_concoct_2</strain>
    </source>
</reference>
<keyword evidence="1" id="KW-1133">Transmembrane helix</keyword>
<gene>
    <name evidence="2" type="ORF">KHZ85_00025</name>
</gene>
<evidence type="ECO:0000313" key="3">
    <source>
        <dbReference type="Proteomes" id="UP000753219"/>
    </source>
</evidence>
<sequence length="551" mass="61372">MHKFLSLTRVTLKNSMGMLSDGNSKKLTTILLYGFLGICMLPLMFALYFFVDTMLTNFHFLDQDATILALTFYICCFVTFFFAIFLVPSIFFFSNDGETLLALPLKPEVILGSKFITVLIYEYSFVFMVLLPSVAAIIKHGDLGIVSILAILLVFLLLPIYPLVLSSIISLLVMCFVPFFKNRDRFNLISSGCTIVLALGFAIYVNSASFTQSNPQELMELLLSGNNSLIAVLGYLFPNAIFAAKAIVENDILQLIFFLLISFVSLLLCLLLAKAIYFKGLIGFSETNSNRKKLSHQELGKAAHQKNRIITYTKKELKLLFRTPAYMMNCVATTFIVPILMLLIPLVQGVTIDASLLPQEIMAMMNDYWYYFLIGGIVIGLFIGNMGLVSSTSISREGTNLIFMKYIPMPLKDQLFAKVLSGVFLAVITDILTIVLFGFLFPIFPLPMLILTLAASLVSTVLANYIGIYLDLSHPKLVWEQEATAVKNSISGIIAMFGGWGCAALVGIAAYMLPNEIIKYASIALLIAMLILSCILHHKMDSFAFKQFKKY</sequence>
<comment type="caution">
    <text evidence="2">The sequence shown here is derived from an EMBL/GenBank/DDBJ whole genome shotgun (WGS) entry which is preliminary data.</text>
</comment>
<keyword evidence="1" id="KW-0472">Membrane</keyword>
<feature type="transmembrane region" description="Helical" evidence="1">
    <location>
        <begin position="150"/>
        <end position="180"/>
    </location>
</feature>
<feature type="transmembrane region" description="Helical" evidence="1">
    <location>
        <begin position="30"/>
        <end position="51"/>
    </location>
</feature>
<evidence type="ECO:0000313" key="2">
    <source>
        <dbReference type="EMBL" id="MBS4883145.1"/>
    </source>
</evidence>
<feature type="transmembrane region" description="Helical" evidence="1">
    <location>
        <begin position="490"/>
        <end position="511"/>
    </location>
</feature>
<dbReference type="Pfam" id="PF16949">
    <property type="entry name" value="ABC_tran_2"/>
    <property type="match status" value="1"/>
</dbReference>
<feature type="transmembrane region" description="Helical" evidence="1">
    <location>
        <begin position="325"/>
        <end position="348"/>
    </location>
</feature>
<dbReference type="EMBL" id="JAGZMZ010000001">
    <property type="protein sequence ID" value="MBS4883145.1"/>
    <property type="molecule type" value="Genomic_DNA"/>
</dbReference>
<name>A0A942W9B2_9FIRM</name>
<feature type="transmembrane region" description="Helical" evidence="1">
    <location>
        <begin position="72"/>
        <end position="95"/>
    </location>
</feature>
<dbReference type="InterPro" id="IPR031599">
    <property type="entry name" value="ABC_tran_2"/>
</dbReference>
<feature type="transmembrane region" description="Helical" evidence="1">
    <location>
        <begin position="115"/>
        <end position="138"/>
    </location>
</feature>
<feature type="transmembrane region" description="Helical" evidence="1">
    <location>
        <begin position="218"/>
        <end position="237"/>
    </location>
</feature>
<organism evidence="2 3">
    <name type="scientific">Amedibacillus dolichus</name>
    <dbReference type="NCBI Taxonomy" id="31971"/>
    <lineage>
        <taxon>Bacteria</taxon>
        <taxon>Bacillati</taxon>
        <taxon>Bacillota</taxon>
        <taxon>Erysipelotrichia</taxon>
        <taxon>Erysipelotrichales</taxon>
        <taxon>Erysipelotrichaceae</taxon>
        <taxon>Amedibacillus</taxon>
    </lineage>
</organism>
<evidence type="ECO:0000256" key="1">
    <source>
        <dbReference type="SAM" id="Phobius"/>
    </source>
</evidence>
<dbReference type="RefSeq" id="WP_278639335.1">
    <property type="nucleotide sequence ID" value="NZ_JAGZMZ010000001.1"/>
</dbReference>
<feature type="transmembrane region" description="Helical" evidence="1">
    <location>
        <begin position="446"/>
        <end position="470"/>
    </location>
</feature>
<proteinExistence type="predicted"/>
<feature type="transmembrane region" description="Helical" evidence="1">
    <location>
        <begin position="368"/>
        <end position="394"/>
    </location>
</feature>
<feature type="transmembrane region" description="Helical" evidence="1">
    <location>
        <begin position="186"/>
        <end position="206"/>
    </location>
</feature>